<feature type="compositionally biased region" description="Basic and acidic residues" evidence="2">
    <location>
        <begin position="1"/>
        <end position="19"/>
    </location>
</feature>
<evidence type="ECO:0000313" key="3">
    <source>
        <dbReference type="EMBL" id="KAK3298370.1"/>
    </source>
</evidence>
<reference evidence="3" key="2">
    <citation type="submission" date="2023-06" db="EMBL/GenBank/DDBJ databases">
        <authorList>
            <consortium name="Lawrence Berkeley National Laboratory"/>
            <person name="Haridas S."/>
            <person name="Hensen N."/>
            <person name="Bonometti L."/>
            <person name="Westerberg I."/>
            <person name="Brannstrom I.O."/>
            <person name="Guillou S."/>
            <person name="Cros-Aarteil S."/>
            <person name="Calhoun S."/>
            <person name="Kuo A."/>
            <person name="Mondo S."/>
            <person name="Pangilinan J."/>
            <person name="Riley R."/>
            <person name="Labutti K."/>
            <person name="Andreopoulos B."/>
            <person name="Lipzen A."/>
            <person name="Chen C."/>
            <person name="Yanf M."/>
            <person name="Daum C."/>
            <person name="Ng V."/>
            <person name="Clum A."/>
            <person name="Steindorff A."/>
            <person name="Ohm R."/>
            <person name="Martin F."/>
            <person name="Silar P."/>
            <person name="Natvig D."/>
            <person name="Lalanne C."/>
            <person name="Gautier V."/>
            <person name="Ament-Velasquez S.L."/>
            <person name="Kruys A."/>
            <person name="Hutchinson M.I."/>
            <person name="Powell A.J."/>
            <person name="Barry K."/>
            <person name="Miller A.N."/>
            <person name="Grigoriev I.V."/>
            <person name="Debuchy R."/>
            <person name="Gladieux P."/>
            <person name="Thoren M.H."/>
            <person name="Johannesson H."/>
        </authorList>
    </citation>
    <scope>NUCLEOTIDE SEQUENCE</scope>
    <source>
        <strain evidence="3">CBS 168.71</strain>
    </source>
</reference>
<comment type="caution">
    <text evidence="3">The sequence shown here is derived from an EMBL/GenBank/DDBJ whole genome shotgun (WGS) entry which is preliminary data.</text>
</comment>
<proteinExistence type="predicted"/>
<accession>A0AAE0LV17</accession>
<keyword evidence="1" id="KW-0175">Coiled coil</keyword>
<dbReference type="GeneID" id="87844192"/>
<feature type="compositionally biased region" description="Low complexity" evidence="2">
    <location>
        <begin position="85"/>
        <end position="101"/>
    </location>
</feature>
<dbReference type="RefSeq" id="XP_062661884.1">
    <property type="nucleotide sequence ID" value="XM_062807244.1"/>
</dbReference>
<dbReference type="EMBL" id="JAUEPN010000002">
    <property type="protein sequence ID" value="KAK3298370.1"/>
    <property type="molecule type" value="Genomic_DNA"/>
</dbReference>
<gene>
    <name evidence="3" type="ORF">B0H64DRAFT_453629</name>
</gene>
<organism evidence="3 4">
    <name type="scientific">Chaetomium fimeti</name>
    <dbReference type="NCBI Taxonomy" id="1854472"/>
    <lineage>
        <taxon>Eukaryota</taxon>
        <taxon>Fungi</taxon>
        <taxon>Dikarya</taxon>
        <taxon>Ascomycota</taxon>
        <taxon>Pezizomycotina</taxon>
        <taxon>Sordariomycetes</taxon>
        <taxon>Sordariomycetidae</taxon>
        <taxon>Sordariales</taxon>
        <taxon>Chaetomiaceae</taxon>
        <taxon>Chaetomium</taxon>
    </lineage>
</organism>
<feature type="region of interest" description="Disordered" evidence="2">
    <location>
        <begin position="1"/>
        <end position="108"/>
    </location>
</feature>
<evidence type="ECO:0000313" key="4">
    <source>
        <dbReference type="Proteomes" id="UP001278766"/>
    </source>
</evidence>
<evidence type="ECO:0000256" key="2">
    <source>
        <dbReference type="SAM" id="MobiDB-lite"/>
    </source>
</evidence>
<protein>
    <submittedName>
        <fullName evidence="3">Uncharacterized protein</fullName>
    </submittedName>
</protein>
<feature type="coiled-coil region" evidence="1">
    <location>
        <begin position="377"/>
        <end position="475"/>
    </location>
</feature>
<feature type="compositionally biased region" description="Polar residues" evidence="2">
    <location>
        <begin position="34"/>
        <end position="44"/>
    </location>
</feature>
<evidence type="ECO:0000256" key="1">
    <source>
        <dbReference type="SAM" id="Coils"/>
    </source>
</evidence>
<feature type="coiled-coil region" evidence="1">
    <location>
        <begin position="505"/>
        <end position="557"/>
    </location>
</feature>
<feature type="compositionally biased region" description="Basic and acidic residues" evidence="2">
    <location>
        <begin position="46"/>
        <end position="61"/>
    </location>
</feature>
<keyword evidence="4" id="KW-1185">Reference proteome</keyword>
<sequence length="1283" mass="143796">MAEEDVDRRDWVRRWKGDPVETEPFSEPFPAFNPETSLEQNPTASDGEHLEATGEERRDSVDTVSPGSISPGLQGWGAASPSRKPGAPWIAAGSSPASSPGGHDDVAALQRSGSPISSVGLPPSNFFSGRRSSIGTVASTTSAGTFRSNRTNFSRPRRRPDVLKDIYMTNPKILRSRDGENGPEYGLWTSETATLVKILLTGVTEPPRNGMFQRIDAEDVLRTHMANSDAKTHAPWEQLLACYDVAMRGRSAAFLVLADMSKKFLEEEGRGNLETAVRKAEEEKETLGKVVEFLEAEKRQRLEEIASLETTNRILLRDRSALEADQDKIMAMQKERLQRLEKKMVDWGERVSLPIIRLSASDRGDDEPRFEAILNALEEARRITETTDDRLKVAEDECDELHKMVSDVTDLRVSQLDLQNQELKKQLESERARAAKREKHHAEVAARLSQSGLRNQELKSVLEAERARVVQTEKDDAEIIARLISQNESQKREKDLGDTRMKQEAALYRNKCETLQRTVDELKQKIADQAVEAVREKKEYERRVEEIKDSIEGLQTTVTGGIGGLQGGPNAGSPPSSPRAHLLPKEAIHEIKATQIQTIQSSQAIMEEIREAIRGVVDRVSAGMAKSVGIDFNDAQQQIMNELQKLTVSADSWISQHQTFEQNQALMHGELDSLRQMLQSNQHTFQEIEQQLQRHYAQVKTAKMTSQEGKDWEMAPTASLDGTIPSKDLSFGASIEEIQCLRAGREIIRQLRSPPETKEAGMGLDALVGSRTEMLHQLWQRLGEVDPNTPAEDLIIELETTLRSFQAYGIEKDLTAFYGMLGHFDTLFEGLLKLKQYTTQPRRAERDLLWGIQSKIEHLEGGQDTLARLTTEHEAYRTKQSLRPPSSRQWEELLLLTSNFLQANGDIWSLPTSTREEGAAALERLVSQVQEMMADSDLAKRRREIQNAMMEQDSRLVALGTEIPKVKRRANDLMKRVAAFDRVQLRGFRASAPNVKPMDLTLRAALKRHETRLRRDYDFSKARLDKLHADQAQSQGYLDGAAAAERQSARESVIRALLQLQASRGTGRHGEATCFCALFRYFFPRGYYSVVTGGCCAGGKTNASSPSAPSCHGHHGHGVLISSGPLWTSLCRFLTSIIWVLFLVFYQPSELGRMASFLLRSLLAPPIYVFRLAEHIYTRIRHRVSTTILLATAYLWLTYVAVTVERRIWVGSNDWRFAYVRDLTSGRPPPYPAWSPVSVDYRLATDPVWVWFAEGVHGLFGWRRGMGLELDGGGGGGVAGEGV</sequence>
<name>A0AAE0LV17_9PEZI</name>
<feature type="coiled-coil region" evidence="1">
    <location>
        <begin position="277"/>
        <end position="350"/>
    </location>
</feature>
<dbReference type="Proteomes" id="UP001278766">
    <property type="component" value="Unassembled WGS sequence"/>
</dbReference>
<reference evidence="3" key="1">
    <citation type="journal article" date="2023" name="Mol. Phylogenet. Evol.">
        <title>Genome-scale phylogeny and comparative genomics of the fungal order Sordariales.</title>
        <authorList>
            <person name="Hensen N."/>
            <person name="Bonometti L."/>
            <person name="Westerberg I."/>
            <person name="Brannstrom I.O."/>
            <person name="Guillou S."/>
            <person name="Cros-Aarteil S."/>
            <person name="Calhoun S."/>
            <person name="Haridas S."/>
            <person name="Kuo A."/>
            <person name="Mondo S."/>
            <person name="Pangilinan J."/>
            <person name="Riley R."/>
            <person name="LaButti K."/>
            <person name="Andreopoulos B."/>
            <person name="Lipzen A."/>
            <person name="Chen C."/>
            <person name="Yan M."/>
            <person name="Daum C."/>
            <person name="Ng V."/>
            <person name="Clum A."/>
            <person name="Steindorff A."/>
            <person name="Ohm R.A."/>
            <person name="Martin F."/>
            <person name="Silar P."/>
            <person name="Natvig D.O."/>
            <person name="Lalanne C."/>
            <person name="Gautier V."/>
            <person name="Ament-Velasquez S.L."/>
            <person name="Kruys A."/>
            <person name="Hutchinson M.I."/>
            <person name="Powell A.J."/>
            <person name="Barry K."/>
            <person name="Miller A.N."/>
            <person name="Grigoriev I.V."/>
            <person name="Debuchy R."/>
            <person name="Gladieux P."/>
            <person name="Hiltunen Thoren M."/>
            <person name="Johannesson H."/>
        </authorList>
    </citation>
    <scope>NUCLEOTIDE SEQUENCE</scope>
    <source>
        <strain evidence="3">CBS 168.71</strain>
    </source>
</reference>